<evidence type="ECO:0000313" key="4">
    <source>
        <dbReference type="Proteomes" id="UP000528555"/>
    </source>
</evidence>
<dbReference type="InterPro" id="IPR025877">
    <property type="entry name" value="MobA-like_NTP_Trfase"/>
</dbReference>
<dbReference type="GO" id="GO:0005737">
    <property type="term" value="C:cytoplasm"/>
    <property type="evidence" value="ECO:0007669"/>
    <property type="project" value="TreeGrafter"/>
</dbReference>
<keyword evidence="4" id="KW-1185">Reference proteome</keyword>
<dbReference type="EMBL" id="JAAITX010000002">
    <property type="protein sequence ID" value="NVH57763.1"/>
    <property type="molecule type" value="Genomic_DNA"/>
</dbReference>
<evidence type="ECO:0000313" key="3">
    <source>
        <dbReference type="EMBL" id="NVH57763.1"/>
    </source>
</evidence>
<dbReference type="PANTHER" id="PTHR22603:SF66">
    <property type="entry name" value="ETHANOLAMINE KINASE"/>
    <property type="match status" value="1"/>
</dbReference>
<dbReference type="GO" id="GO:0016779">
    <property type="term" value="F:nucleotidyltransferase activity"/>
    <property type="evidence" value="ECO:0007669"/>
    <property type="project" value="UniProtKB-ARBA"/>
</dbReference>
<proteinExistence type="predicted"/>
<reference evidence="4 5" key="1">
    <citation type="journal article" date="2020" name="Cell Host Microbe">
        <title>Functional and Genomic Variation between Human-Derived Isolates of Lachnospiraceae Reveals Inter- and Intra-Species Diversity.</title>
        <authorList>
            <person name="Sorbara M.T."/>
            <person name="Littmann E.R."/>
            <person name="Fontana E."/>
            <person name="Moody T.U."/>
            <person name="Kohout C.E."/>
            <person name="Gjonbalaj M."/>
            <person name="Eaton V."/>
            <person name="Seok R."/>
            <person name="Leiner I.M."/>
            <person name="Pamer E.G."/>
        </authorList>
    </citation>
    <scope>NUCLEOTIDE SEQUENCE [LARGE SCALE GENOMIC DNA]</scope>
    <source>
        <strain evidence="3 4">MSK.17.11</strain>
        <strain evidence="2 5">MSK.17.38</strain>
    </source>
</reference>
<dbReference type="Pfam" id="PF13412">
    <property type="entry name" value="HTH_24"/>
    <property type="match status" value="1"/>
</dbReference>
<dbReference type="AlphaFoldDB" id="A0A850HM30"/>
<dbReference type="PANTHER" id="PTHR22603">
    <property type="entry name" value="CHOLINE/ETHANOALAMINE KINASE"/>
    <property type="match status" value="1"/>
</dbReference>
<sequence length="586" mass="68943">MNKQAYDIVNKLEENREYNQRELAELTGYAVGSVNASLKQAKEEGYIDENKCLTDKAKKELETKKPKNAVILAAGYGMRMVPINVEVPKGLLEVKGEPLIERMICQLHQAGIREIYVVVGFMKEQYEYLIDKYGVELVFNKDYAAKNNLHSLNCVANRLGNTYIVPCDIWCKENPFSGHEWYSWYMVTEQKDERSSVRVNRKKELVSVKGEEEGNCMIGIAYLLQNEAKRVQEALKVMAGQKEYDHAFWEQALWDGKRMMTEPREVKSEMVCEINTYEELRELDSDSNQLQSGVIQLIRQVLACEEKEITEIRALKKGMTNRSFQFSCRGKKYIMRIPGEGTDKMINRKQEYDVYTQLAGRDITDPVIYMSPENGYKITEYMDGVRNCNSEEPEDVKRCMQYLKKFHELNLKVAHAFDLYDQIEYYESLWGEETSAYRDYQDTKKRVYELRQYIDAQPKQVALTHIDAVCDNFLIRGDETYLIDWEYAGMQDVHVDIAMFAIYAMYDREQIDQLIDFYFDGDTDRSVRIKIYCYIATCGLLWSNWCEYKRICGVEFGEYSLKQYRYAKEYYRIVKKELEKDAKRYE</sequence>
<dbReference type="RefSeq" id="WP_101695509.1">
    <property type="nucleotide sequence ID" value="NZ_JAAITX010000002.1"/>
</dbReference>
<keyword evidence="3" id="KW-0808">Transferase</keyword>
<evidence type="ECO:0000259" key="1">
    <source>
        <dbReference type="Pfam" id="PF12804"/>
    </source>
</evidence>
<reference evidence="3" key="2">
    <citation type="submission" date="2020-02" db="EMBL/GenBank/DDBJ databases">
        <authorList>
            <person name="Littmann E."/>
            <person name="Sorbara M."/>
        </authorList>
    </citation>
    <scope>NUCLEOTIDE SEQUENCE</scope>
    <source>
        <strain evidence="3">MSK.17.11</strain>
        <strain evidence="2">MSK.17.38</strain>
    </source>
</reference>
<dbReference type="EMBL" id="JAAIUO010000002">
    <property type="protein sequence ID" value="NSK14150.1"/>
    <property type="molecule type" value="Genomic_DNA"/>
</dbReference>
<dbReference type="GO" id="GO:0004305">
    <property type="term" value="F:ethanolamine kinase activity"/>
    <property type="evidence" value="ECO:0007669"/>
    <property type="project" value="TreeGrafter"/>
</dbReference>
<gene>
    <name evidence="3" type="ORF">G5A66_03655</name>
    <name evidence="2" type="ORF">G5A75_04545</name>
</gene>
<dbReference type="Pfam" id="PF12804">
    <property type="entry name" value="NTP_transf_3"/>
    <property type="match status" value="1"/>
</dbReference>
<dbReference type="SUPFAM" id="SSF53448">
    <property type="entry name" value="Nucleotide-diphospho-sugar transferases"/>
    <property type="match status" value="1"/>
</dbReference>
<name>A0A850HM30_9FIRM</name>
<dbReference type="Gene3D" id="3.30.200.20">
    <property type="entry name" value="Phosphorylase Kinase, domain 1"/>
    <property type="match status" value="1"/>
</dbReference>
<protein>
    <submittedName>
        <fullName evidence="3">Phosphotransferase</fullName>
    </submittedName>
</protein>
<dbReference type="Proteomes" id="UP000528555">
    <property type="component" value="Unassembled WGS sequence"/>
</dbReference>
<dbReference type="InterPro" id="IPR011009">
    <property type="entry name" value="Kinase-like_dom_sf"/>
</dbReference>
<dbReference type="InterPro" id="IPR029044">
    <property type="entry name" value="Nucleotide-diphossugar_trans"/>
</dbReference>
<accession>A0A850HM30</accession>
<dbReference type="Gene3D" id="3.90.1200.10">
    <property type="match status" value="1"/>
</dbReference>
<comment type="caution">
    <text evidence="3">The sequence shown here is derived from an EMBL/GenBank/DDBJ whole genome shotgun (WGS) entry which is preliminary data.</text>
</comment>
<evidence type="ECO:0000313" key="5">
    <source>
        <dbReference type="Proteomes" id="UP000701680"/>
    </source>
</evidence>
<evidence type="ECO:0000313" key="2">
    <source>
        <dbReference type="EMBL" id="NSK14150.1"/>
    </source>
</evidence>
<dbReference type="Gene3D" id="3.90.550.10">
    <property type="entry name" value="Spore Coat Polysaccharide Biosynthesis Protein SpsA, Chain A"/>
    <property type="match status" value="1"/>
</dbReference>
<dbReference type="Proteomes" id="UP000701680">
    <property type="component" value="Unassembled WGS sequence"/>
</dbReference>
<dbReference type="GO" id="GO:0006646">
    <property type="term" value="P:phosphatidylethanolamine biosynthetic process"/>
    <property type="evidence" value="ECO:0007669"/>
    <property type="project" value="TreeGrafter"/>
</dbReference>
<dbReference type="SUPFAM" id="SSF56112">
    <property type="entry name" value="Protein kinase-like (PK-like)"/>
    <property type="match status" value="1"/>
</dbReference>
<organism evidence="3 4">
    <name type="scientific">Dorea phocaeensis</name>
    <dbReference type="NCBI Taxonomy" id="2040291"/>
    <lineage>
        <taxon>Bacteria</taxon>
        <taxon>Bacillati</taxon>
        <taxon>Bacillota</taxon>
        <taxon>Clostridia</taxon>
        <taxon>Lachnospirales</taxon>
        <taxon>Lachnospiraceae</taxon>
        <taxon>Dorea</taxon>
    </lineage>
</organism>
<dbReference type="Pfam" id="PF01633">
    <property type="entry name" value="Choline_kinase"/>
    <property type="match status" value="1"/>
</dbReference>
<feature type="domain" description="MobA-like NTP transferase" evidence="1">
    <location>
        <begin position="69"/>
        <end position="169"/>
    </location>
</feature>
<dbReference type="OrthoDB" id="9803871at2"/>
<dbReference type="CDD" id="cd05151">
    <property type="entry name" value="ChoK-like"/>
    <property type="match status" value="1"/>
</dbReference>